<feature type="repeat" description="TPR" evidence="8">
    <location>
        <begin position="77"/>
        <end position="110"/>
    </location>
</feature>
<evidence type="ECO:0000256" key="1">
    <source>
        <dbReference type="ARBA" id="ARBA00004138"/>
    </source>
</evidence>
<evidence type="ECO:0000256" key="3">
    <source>
        <dbReference type="ARBA" id="ARBA00022737"/>
    </source>
</evidence>
<dbReference type="SUPFAM" id="SSF48452">
    <property type="entry name" value="TPR-like"/>
    <property type="match status" value="2"/>
</dbReference>
<dbReference type="EMBL" id="HBKO01025469">
    <property type="protein sequence ID" value="CAE2233174.1"/>
    <property type="molecule type" value="Transcribed_RNA"/>
</dbReference>
<dbReference type="EMBL" id="HBKO01025471">
    <property type="protein sequence ID" value="CAE2233179.1"/>
    <property type="molecule type" value="Transcribed_RNA"/>
</dbReference>
<evidence type="ECO:0000313" key="11">
    <source>
        <dbReference type="EMBL" id="CAE2233179.1"/>
    </source>
</evidence>
<evidence type="ECO:0000256" key="4">
    <source>
        <dbReference type="ARBA" id="ARBA00022794"/>
    </source>
</evidence>
<dbReference type="PANTHER" id="PTHR20931:SF0">
    <property type="entry name" value="TETRATRICOPEPTIDE REPEAT PROTEIN 30"/>
    <property type="match status" value="1"/>
</dbReference>
<evidence type="ECO:0000256" key="6">
    <source>
        <dbReference type="ARBA" id="ARBA00023069"/>
    </source>
</evidence>
<dbReference type="PROSITE" id="PS50005">
    <property type="entry name" value="TPR"/>
    <property type="match status" value="1"/>
</dbReference>
<dbReference type="GO" id="GO:0042073">
    <property type="term" value="P:intraciliary transport"/>
    <property type="evidence" value="ECO:0007669"/>
    <property type="project" value="TreeGrafter"/>
</dbReference>
<dbReference type="InterPro" id="IPR039941">
    <property type="entry name" value="TT30"/>
</dbReference>
<evidence type="ECO:0000256" key="5">
    <source>
        <dbReference type="ARBA" id="ARBA00022803"/>
    </source>
</evidence>
<dbReference type="AlphaFoldDB" id="A0A6T8AT14"/>
<dbReference type="PANTHER" id="PTHR20931">
    <property type="entry name" value="TETRATRICOPEPTIDE REPEAT PROTEIN 30"/>
    <property type="match status" value="1"/>
</dbReference>
<dbReference type="SMART" id="SM00028">
    <property type="entry name" value="TPR"/>
    <property type="match status" value="3"/>
</dbReference>
<dbReference type="InterPro" id="IPR019734">
    <property type="entry name" value="TPR_rpt"/>
</dbReference>
<evidence type="ECO:0000256" key="2">
    <source>
        <dbReference type="ARBA" id="ARBA00009522"/>
    </source>
</evidence>
<organism evidence="11">
    <name type="scientific">Prymnesium polylepis</name>
    <dbReference type="NCBI Taxonomy" id="72548"/>
    <lineage>
        <taxon>Eukaryota</taxon>
        <taxon>Haptista</taxon>
        <taxon>Haptophyta</taxon>
        <taxon>Prymnesiophyceae</taxon>
        <taxon>Prymnesiales</taxon>
        <taxon>Prymnesiaceae</taxon>
        <taxon>Prymnesium</taxon>
    </lineage>
</organism>
<comment type="similarity">
    <text evidence="2">Belongs to the TTC30/dfy-1/fleer family.</text>
</comment>
<keyword evidence="5 8" id="KW-0802">TPR repeat</keyword>
<keyword evidence="3" id="KW-0677">Repeat</keyword>
<dbReference type="GO" id="GO:0120170">
    <property type="term" value="F:intraciliary transport particle B binding"/>
    <property type="evidence" value="ECO:0007669"/>
    <property type="project" value="TreeGrafter"/>
</dbReference>
<sequence length="688" mass="78247">MAARPMTGMAMPPPQTGMRTAMGTALGTAMGGGGLAGYGGVREGKNTEMIYTMIRDGRYHDAIPVLSSKLMEFPSSRAAASLLAYCYYYVSDYQNALQMYERLMKMCPEVDEYKLYYAQSLFKAGLYEPALKACQNVADSPELATRVLSLQAAIKYEQDDLMNTKALIDQLPPEEADTLINQACVIFKEAGQPNADAQLYEKARLMLQEAMSKIGFQAEIAYAIGLCHYQQKQYGPALKLIAEIIERGVREHPELSVGSQTEGIDVRSVGNSLVLQETALIEAFNLKAAIEYQMKNYEAAQEALSDMPPRSEEELDPVSLHNTALMHMEAEPASGFKKLNFLISNPPFPPETFVNLMLLYCKHQYYDLAADVLAENAHLTFNFLTPELYEFLDATLMVQTAPEEAYRKFDDLSKKHIANLRSLTKNIQDARLQRDQEQIRRWLKQYDEALEKYIPVLMSQAKIYWDMEHYPMVEKIFRQSAEFCSEHEVWVLNVAHVFFLQETKFREAIRYYEPTVKKYAQNILGVPAIVLANLCVAYIMTSQNEEAEELMRRVEREEEKGDPDRQTFHLCIINLVIGTLYCAKGNFEFGISRVMKSLEPYHKKLGTDTWFYAKRAFLALADTLAKHMIMLKDATFSEILAFLDGVDSHGKNIPTKVQDHPDKPIDTARCNVSFEARTMKKMFLKLRG</sequence>
<dbReference type="FunFam" id="1.25.40.10:FF:000186">
    <property type="entry name" value="Tetratricopeptide repeat domain 30A"/>
    <property type="match status" value="1"/>
</dbReference>
<evidence type="ECO:0000256" key="9">
    <source>
        <dbReference type="SAM" id="Coils"/>
    </source>
</evidence>
<protein>
    <submittedName>
        <fullName evidence="11">Uncharacterized protein</fullName>
    </submittedName>
</protein>
<dbReference type="InterPro" id="IPR011990">
    <property type="entry name" value="TPR-like_helical_dom_sf"/>
</dbReference>
<dbReference type="GO" id="GO:0005879">
    <property type="term" value="C:axonemal microtubule"/>
    <property type="evidence" value="ECO:0007669"/>
    <property type="project" value="TreeGrafter"/>
</dbReference>
<comment type="subcellular location">
    <subcellularLocation>
        <location evidence="1">Cell projection</location>
        <location evidence="1">Cilium</location>
    </subcellularLocation>
</comment>
<dbReference type="Pfam" id="PF13432">
    <property type="entry name" value="TPR_16"/>
    <property type="match status" value="1"/>
</dbReference>
<accession>A0A6T8AT14</accession>
<keyword evidence="4" id="KW-0970">Cilium biogenesis/degradation</keyword>
<keyword evidence="6" id="KW-0969">Cilium</keyword>
<proteinExistence type="inferred from homology"/>
<name>A0A6T8AT14_9EUKA</name>
<dbReference type="GO" id="GO:0030992">
    <property type="term" value="C:intraciliary transport particle B"/>
    <property type="evidence" value="ECO:0007669"/>
    <property type="project" value="TreeGrafter"/>
</dbReference>
<dbReference type="Gene3D" id="1.25.40.10">
    <property type="entry name" value="Tetratricopeptide repeat domain"/>
    <property type="match status" value="3"/>
</dbReference>
<evidence type="ECO:0000256" key="8">
    <source>
        <dbReference type="PROSITE-ProRule" id="PRU00339"/>
    </source>
</evidence>
<gene>
    <name evidence="10" type="ORF">CPOL0286_LOCUS11618</name>
    <name evidence="11" type="ORF">CPOL0286_LOCUS11620</name>
</gene>
<reference evidence="11" key="1">
    <citation type="submission" date="2021-01" db="EMBL/GenBank/DDBJ databases">
        <authorList>
            <person name="Corre E."/>
            <person name="Pelletier E."/>
            <person name="Niang G."/>
            <person name="Scheremetjew M."/>
            <person name="Finn R."/>
            <person name="Kale V."/>
            <person name="Holt S."/>
            <person name="Cochrane G."/>
            <person name="Meng A."/>
            <person name="Brown T."/>
            <person name="Cohen L."/>
        </authorList>
    </citation>
    <scope>NUCLEOTIDE SEQUENCE</scope>
    <source>
        <strain evidence="11">UIO037</strain>
    </source>
</reference>
<keyword evidence="7" id="KW-0966">Cell projection</keyword>
<feature type="coiled-coil region" evidence="9">
    <location>
        <begin position="420"/>
        <end position="452"/>
    </location>
</feature>
<evidence type="ECO:0000313" key="10">
    <source>
        <dbReference type="EMBL" id="CAE2233174.1"/>
    </source>
</evidence>
<keyword evidence="9" id="KW-0175">Coiled coil</keyword>
<evidence type="ECO:0000256" key="7">
    <source>
        <dbReference type="ARBA" id="ARBA00023273"/>
    </source>
</evidence>